<evidence type="ECO:0000256" key="2">
    <source>
        <dbReference type="ARBA" id="ARBA00013194"/>
    </source>
</evidence>
<keyword evidence="4" id="KW-0697">Rotamase</keyword>
<reference evidence="8 9" key="1">
    <citation type="submission" date="2017-09" db="EMBL/GenBank/DDBJ databases">
        <title>Depth-based differentiation of microbial function through sediment-hosted aquifers and enrichment of novel symbionts in the deep terrestrial subsurface.</title>
        <authorList>
            <person name="Probst A.J."/>
            <person name="Ladd B."/>
            <person name="Jarett J.K."/>
            <person name="Geller-Mcgrath D.E."/>
            <person name="Sieber C.M."/>
            <person name="Emerson J.B."/>
            <person name="Anantharaman K."/>
            <person name="Thomas B.C."/>
            <person name="Malmstrom R."/>
            <person name="Stieglmeier M."/>
            <person name="Klingl A."/>
            <person name="Woyke T."/>
            <person name="Ryan C.M."/>
            <person name="Banfield J.F."/>
        </authorList>
    </citation>
    <scope>NUCLEOTIDE SEQUENCE [LARGE SCALE GENOMIC DNA]</scope>
    <source>
        <strain evidence="8">CG11_big_fil_rev_8_21_14_0_20_40_15</strain>
    </source>
</reference>
<organism evidence="8 9">
    <name type="scientific">Candidatus Portnoybacteria bacterium CG11_big_fil_rev_8_21_14_0_20_40_15</name>
    <dbReference type="NCBI Taxonomy" id="1974817"/>
    <lineage>
        <taxon>Bacteria</taxon>
        <taxon>Candidatus Portnoyibacteriota</taxon>
    </lineage>
</organism>
<evidence type="ECO:0000256" key="4">
    <source>
        <dbReference type="ARBA" id="ARBA00023110"/>
    </source>
</evidence>
<evidence type="ECO:0000313" key="9">
    <source>
        <dbReference type="Proteomes" id="UP000229317"/>
    </source>
</evidence>
<dbReference type="InterPro" id="IPR027304">
    <property type="entry name" value="Trigger_fact/SurA_dom_sf"/>
</dbReference>
<evidence type="ECO:0000256" key="3">
    <source>
        <dbReference type="ARBA" id="ARBA00022729"/>
    </source>
</evidence>
<dbReference type="SUPFAM" id="SSF109998">
    <property type="entry name" value="Triger factor/SurA peptide-binding domain-like"/>
    <property type="match status" value="1"/>
</dbReference>
<keyword evidence="7" id="KW-0812">Transmembrane</keyword>
<keyword evidence="5" id="KW-0413">Isomerase</keyword>
<dbReference type="Proteomes" id="UP000229317">
    <property type="component" value="Unassembled WGS sequence"/>
</dbReference>
<evidence type="ECO:0000256" key="6">
    <source>
        <dbReference type="SAM" id="MobiDB-lite"/>
    </source>
</evidence>
<dbReference type="EC" id="5.2.1.8" evidence="2"/>
<dbReference type="InterPro" id="IPR050245">
    <property type="entry name" value="PrsA_foldase"/>
</dbReference>
<dbReference type="PANTHER" id="PTHR47245:SF1">
    <property type="entry name" value="FOLDASE PROTEIN PRSA"/>
    <property type="match status" value="1"/>
</dbReference>
<dbReference type="AlphaFoldDB" id="A0A2H0KU68"/>
<sequence>MDKNTIETKPLKVQESEQNTDIKPRKMSVRTAIIILVIIVILALAYIYKGLFIAATVNGSPISRISIIQKLEKSYGKNLLDSFITDKLIQNEAKAKGVVVSDDEVNAEIKKVEDQISAQGSTLQAELLAQGMSMDDFKKQVILRKKIEKLLGDKINVTDEKVEQYIKDNKVSIPSGQEEAARGEIKSSLMAQKLNTEAPILINDLKTKAKIQYFVNY</sequence>
<gene>
    <name evidence="8" type="ORF">COV84_03730</name>
</gene>
<dbReference type="GO" id="GO:0003755">
    <property type="term" value="F:peptidyl-prolyl cis-trans isomerase activity"/>
    <property type="evidence" value="ECO:0007669"/>
    <property type="project" value="UniProtKB-KW"/>
</dbReference>
<keyword evidence="3" id="KW-0732">Signal</keyword>
<protein>
    <recommendedName>
        <fullName evidence="2">peptidylprolyl isomerase</fullName>
        <ecNumber evidence="2">5.2.1.8</ecNumber>
    </recommendedName>
</protein>
<comment type="caution">
    <text evidence="8">The sequence shown here is derived from an EMBL/GenBank/DDBJ whole genome shotgun (WGS) entry which is preliminary data.</text>
</comment>
<accession>A0A2H0KU68</accession>
<comment type="catalytic activity">
    <reaction evidence="1">
        <text>[protein]-peptidylproline (omega=180) = [protein]-peptidylproline (omega=0)</text>
        <dbReference type="Rhea" id="RHEA:16237"/>
        <dbReference type="Rhea" id="RHEA-COMP:10747"/>
        <dbReference type="Rhea" id="RHEA-COMP:10748"/>
        <dbReference type="ChEBI" id="CHEBI:83833"/>
        <dbReference type="ChEBI" id="CHEBI:83834"/>
        <dbReference type="EC" id="5.2.1.8"/>
    </reaction>
</comment>
<feature type="region of interest" description="Disordered" evidence="6">
    <location>
        <begin position="1"/>
        <end position="20"/>
    </location>
</feature>
<name>A0A2H0KU68_9BACT</name>
<keyword evidence="7" id="KW-0472">Membrane</keyword>
<dbReference type="EMBL" id="PCVO01000056">
    <property type="protein sequence ID" value="PIQ74964.1"/>
    <property type="molecule type" value="Genomic_DNA"/>
</dbReference>
<keyword evidence="7" id="KW-1133">Transmembrane helix</keyword>
<evidence type="ECO:0000256" key="5">
    <source>
        <dbReference type="ARBA" id="ARBA00023235"/>
    </source>
</evidence>
<evidence type="ECO:0000313" key="8">
    <source>
        <dbReference type="EMBL" id="PIQ74964.1"/>
    </source>
</evidence>
<proteinExistence type="predicted"/>
<evidence type="ECO:0000256" key="1">
    <source>
        <dbReference type="ARBA" id="ARBA00000971"/>
    </source>
</evidence>
<dbReference type="Gene3D" id="1.10.4030.10">
    <property type="entry name" value="Porin chaperone SurA, peptide-binding domain"/>
    <property type="match status" value="1"/>
</dbReference>
<evidence type="ECO:0000256" key="7">
    <source>
        <dbReference type="SAM" id="Phobius"/>
    </source>
</evidence>
<dbReference type="PANTHER" id="PTHR47245">
    <property type="entry name" value="PEPTIDYLPROLYL ISOMERASE"/>
    <property type="match status" value="1"/>
</dbReference>
<dbReference type="Pfam" id="PF13624">
    <property type="entry name" value="SurA_N_3"/>
    <property type="match status" value="1"/>
</dbReference>
<feature type="transmembrane region" description="Helical" evidence="7">
    <location>
        <begin position="29"/>
        <end position="48"/>
    </location>
</feature>